<feature type="active site" description="Proton donor/acceptor" evidence="6">
    <location>
        <position position="148"/>
    </location>
</feature>
<feature type="binding site" evidence="6">
    <location>
        <begin position="283"/>
        <end position="285"/>
    </location>
    <ligand>
        <name>ATP</name>
        <dbReference type="ChEBI" id="CHEBI:30616"/>
    </ligand>
</feature>
<evidence type="ECO:0000256" key="6">
    <source>
        <dbReference type="HAMAP-Rule" id="MF_00020"/>
    </source>
</evidence>
<keyword evidence="6" id="KW-0479">Metal-binding</keyword>
<dbReference type="AlphaFoldDB" id="A0A415EUA9"/>
<dbReference type="InterPro" id="IPR023865">
    <property type="entry name" value="Aliphatic_acid_kinase_CS"/>
</dbReference>
<keyword evidence="3 6" id="KW-0547">Nucleotide-binding</keyword>
<comment type="cofactor">
    <cofactor evidence="6">
        <name>Mg(2+)</name>
        <dbReference type="ChEBI" id="CHEBI:18420"/>
    </cofactor>
    <cofactor evidence="6">
        <name>Mn(2+)</name>
        <dbReference type="ChEBI" id="CHEBI:29035"/>
    </cofactor>
    <text evidence="6">Mg(2+). Can also accept Mn(2+).</text>
</comment>
<dbReference type="GO" id="GO:0006085">
    <property type="term" value="P:acetyl-CoA biosynthetic process"/>
    <property type="evidence" value="ECO:0007669"/>
    <property type="project" value="UniProtKB-UniRule"/>
</dbReference>
<keyword evidence="2 6" id="KW-0808">Transferase</keyword>
<feature type="binding site" evidence="6">
    <location>
        <position position="91"/>
    </location>
    <ligand>
        <name>substrate</name>
    </ligand>
</feature>
<evidence type="ECO:0000256" key="1">
    <source>
        <dbReference type="ARBA" id="ARBA00008748"/>
    </source>
</evidence>
<comment type="pathway">
    <text evidence="6">Metabolic intermediate biosynthesis; acetyl-CoA biosynthesis; acetyl-CoA from acetate: step 1/2.</text>
</comment>
<dbReference type="InterPro" id="IPR043129">
    <property type="entry name" value="ATPase_NBD"/>
</dbReference>
<dbReference type="GO" id="GO:0005524">
    <property type="term" value="F:ATP binding"/>
    <property type="evidence" value="ECO:0007669"/>
    <property type="project" value="UniProtKB-KW"/>
</dbReference>
<dbReference type="GO" id="GO:0000287">
    <property type="term" value="F:magnesium ion binding"/>
    <property type="evidence" value="ECO:0007669"/>
    <property type="project" value="UniProtKB-UniRule"/>
</dbReference>
<organism evidence="8 9">
    <name type="scientific">Enterococcus casseliflavus</name>
    <name type="common">Enterococcus flavescens</name>
    <dbReference type="NCBI Taxonomy" id="37734"/>
    <lineage>
        <taxon>Bacteria</taxon>
        <taxon>Bacillati</taxon>
        <taxon>Bacillota</taxon>
        <taxon>Bacilli</taxon>
        <taxon>Lactobacillales</taxon>
        <taxon>Enterococcaceae</taxon>
        <taxon>Enterococcus</taxon>
    </lineage>
</organism>
<dbReference type="SUPFAM" id="SSF53067">
    <property type="entry name" value="Actin-like ATPase domain"/>
    <property type="match status" value="2"/>
</dbReference>
<dbReference type="GO" id="GO:0005737">
    <property type="term" value="C:cytoplasm"/>
    <property type="evidence" value="ECO:0007669"/>
    <property type="project" value="UniProtKB-SubCell"/>
</dbReference>
<dbReference type="CDD" id="cd24010">
    <property type="entry name" value="ASKHA_NBD_AcK_PK"/>
    <property type="match status" value="1"/>
</dbReference>
<dbReference type="EC" id="2.7.2.1" evidence="6"/>
<dbReference type="PIRSF" id="PIRSF000722">
    <property type="entry name" value="Acetate_prop_kin"/>
    <property type="match status" value="1"/>
</dbReference>
<feature type="site" description="Transition state stabilizer" evidence="6">
    <location>
        <position position="180"/>
    </location>
</feature>
<feature type="binding site" evidence="6">
    <location>
        <position position="9"/>
    </location>
    <ligand>
        <name>Mg(2+)</name>
        <dbReference type="ChEBI" id="CHEBI:18420"/>
    </ligand>
</feature>
<dbReference type="Pfam" id="PF00871">
    <property type="entry name" value="Acetate_kinase"/>
    <property type="match status" value="1"/>
</dbReference>
<evidence type="ECO:0000313" key="9">
    <source>
        <dbReference type="Proteomes" id="UP000286288"/>
    </source>
</evidence>
<dbReference type="PROSITE" id="PS01076">
    <property type="entry name" value="ACETATE_KINASE_2"/>
    <property type="match status" value="1"/>
</dbReference>
<feature type="binding site" evidence="6">
    <location>
        <begin position="208"/>
        <end position="212"/>
    </location>
    <ligand>
        <name>ATP</name>
        <dbReference type="ChEBI" id="CHEBI:30616"/>
    </ligand>
</feature>
<evidence type="ECO:0000313" key="8">
    <source>
        <dbReference type="EMBL" id="RHK06871.1"/>
    </source>
</evidence>
<protein>
    <recommendedName>
        <fullName evidence="6">Acetate kinase</fullName>
        <ecNumber evidence="6">2.7.2.1</ecNumber>
    </recommendedName>
    <alternativeName>
        <fullName evidence="6">Acetokinase</fullName>
    </alternativeName>
</protein>
<comment type="similarity">
    <text evidence="1 6 7">Belongs to the acetokinase family.</text>
</comment>
<dbReference type="PANTHER" id="PTHR21060">
    <property type="entry name" value="ACETATE KINASE"/>
    <property type="match status" value="1"/>
</dbReference>
<dbReference type="Proteomes" id="UP000286288">
    <property type="component" value="Unassembled WGS sequence"/>
</dbReference>
<dbReference type="NCBIfam" id="TIGR00016">
    <property type="entry name" value="ackA"/>
    <property type="match status" value="1"/>
</dbReference>
<dbReference type="PANTHER" id="PTHR21060:SF15">
    <property type="entry name" value="ACETATE KINASE-RELATED"/>
    <property type="match status" value="1"/>
</dbReference>
<keyword evidence="6" id="KW-0460">Magnesium</keyword>
<dbReference type="PRINTS" id="PR00471">
    <property type="entry name" value="ACETATEKNASE"/>
</dbReference>
<dbReference type="HAMAP" id="MF_00020">
    <property type="entry name" value="Acetate_kinase"/>
    <property type="match status" value="1"/>
</dbReference>
<accession>A0A415EUA9</accession>
<evidence type="ECO:0000256" key="3">
    <source>
        <dbReference type="ARBA" id="ARBA00022741"/>
    </source>
</evidence>
<gene>
    <name evidence="6" type="primary">ackA</name>
    <name evidence="8" type="ORF">DW084_06785</name>
</gene>
<evidence type="ECO:0000256" key="2">
    <source>
        <dbReference type="ARBA" id="ARBA00022679"/>
    </source>
</evidence>
<keyword evidence="5 6" id="KW-0067">ATP-binding</keyword>
<dbReference type="UniPathway" id="UPA00340">
    <property type="reaction ID" value="UER00458"/>
</dbReference>
<feature type="binding site" evidence="6">
    <location>
        <begin position="331"/>
        <end position="335"/>
    </location>
    <ligand>
        <name>ATP</name>
        <dbReference type="ChEBI" id="CHEBI:30616"/>
    </ligand>
</feature>
<dbReference type="Gene3D" id="3.30.420.40">
    <property type="match status" value="2"/>
</dbReference>
<sequence>MKDLIIAINSGSSSLKFQIYQFPEEKLVVKGLFERIGLSEAMDLTYSLADKKSSHLVIGTTHEDAVRFLLRFLIKQHIVSDLSEITGVGHRVAHGGEFFPGSCLIDSDVLEKIKSLSHLAPLHNPINIMGIEAFQKNLPNCPQAAVFDTSFHQTMPEENYVYPLPYTLYKEEGIRRFGFHGTSHQYVATEASKTLGKKIEELKIVSCHLGNGASICAIKEGRSVMTSMGFTPLAGLMMGTRCGDIDPSILTYLSREKHMSIEEIEKMMNQDSGFKGVSLISSDTRDVEEAYKKGEPQAKLAMNMFCGRVKQTIGAYAAELGGIDLLIFTAGIGENSALIRHLSCEGLTFLGITIDPEKNQQNHSIINQEAGQAVVMVVPTNEELMIVRETNQLIEQ</sequence>
<dbReference type="EMBL" id="QRMZ01000007">
    <property type="protein sequence ID" value="RHK06871.1"/>
    <property type="molecule type" value="Genomic_DNA"/>
</dbReference>
<feature type="binding site" evidence="6">
    <location>
        <position position="16"/>
    </location>
    <ligand>
        <name>ATP</name>
        <dbReference type="ChEBI" id="CHEBI:30616"/>
    </ligand>
</feature>
<evidence type="ECO:0000256" key="7">
    <source>
        <dbReference type="RuleBase" id="RU003835"/>
    </source>
</evidence>
<keyword evidence="4 6" id="KW-0418">Kinase</keyword>
<keyword evidence="6" id="KW-0963">Cytoplasm</keyword>
<comment type="caution">
    <text evidence="8">The sequence shown here is derived from an EMBL/GenBank/DDBJ whole genome shotgun (WGS) entry which is preliminary data.</text>
</comment>
<proteinExistence type="inferred from homology"/>
<name>A0A415EUA9_ENTCA</name>
<comment type="function">
    <text evidence="6">Catalyzes the formation of acetyl phosphate from acetate and ATP. Can also catalyze the reverse reaction.</text>
</comment>
<dbReference type="GO" id="GO:0006083">
    <property type="term" value="P:acetate metabolic process"/>
    <property type="evidence" value="ECO:0007669"/>
    <property type="project" value="TreeGrafter"/>
</dbReference>
<evidence type="ECO:0000256" key="4">
    <source>
        <dbReference type="ARBA" id="ARBA00022777"/>
    </source>
</evidence>
<reference evidence="8 9" key="1">
    <citation type="submission" date="2018-08" db="EMBL/GenBank/DDBJ databases">
        <title>A genome reference for cultivated species of the human gut microbiota.</title>
        <authorList>
            <person name="Zou Y."/>
            <person name="Xue W."/>
            <person name="Luo G."/>
        </authorList>
    </citation>
    <scope>NUCLEOTIDE SEQUENCE [LARGE SCALE GENOMIC DNA]</scope>
    <source>
        <strain evidence="8 9">AF48-16</strain>
    </source>
</reference>
<evidence type="ECO:0000256" key="5">
    <source>
        <dbReference type="ARBA" id="ARBA00022840"/>
    </source>
</evidence>
<dbReference type="PROSITE" id="PS01075">
    <property type="entry name" value="ACETATE_KINASE_1"/>
    <property type="match status" value="1"/>
</dbReference>
<comment type="catalytic activity">
    <reaction evidence="6">
        <text>acetate + ATP = acetyl phosphate + ADP</text>
        <dbReference type="Rhea" id="RHEA:11352"/>
        <dbReference type="ChEBI" id="CHEBI:22191"/>
        <dbReference type="ChEBI" id="CHEBI:30089"/>
        <dbReference type="ChEBI" id="CHEBI:30616"/>
        <dbReference type="ChEBI" id="CHEBI:456216"/>
        <dbReference type="EC" id="2.7.2.1"/>
    </reaction>
</comment>
<comment type="subcellular location">
    <subcellularLocation>
        <location evidence="6">Cytoplasm</location>
    </subcellularLocation>
</comment>
<dbReference type="InterPro" id="IPR004372">
    <property type="entry name" value="Ac/propionate_kinase"/>
</dbReference>
<comment type="subunit">
    <text evidence="6">Homodimer.</text>
</comment>
<dbReference type="InterPro" id="IPR000890">
    <property type="entry name" value="Aliphatic_acid_kin_short-chain"/>
</dbReference>
<feature type="binding site" evidence="6">
    <location>
        <position position="382"/>
    </location>
    <ligand>
        <name>Mg(2+)</name>
        <dbReference type="ChEBI" id="CHEBI:18420"/>
    </ligand>
</feature>
<dbReference type="GO" id="GO:0008776">
    <property type="term" value="F:acetate kinase activity"/>
    <property type="evidence" value="ECO:0007669"/>
    <property type="project" value="UniProtKB-UniRule"/>
</dbReference>
<feature type="site" description="Transition state stabilizer" evidence="6">
    <location>
        <position position="241"/>
    </location>
</feature>